<feature type="region of interest" description="Disordered" evidence="1">
    <location>
        <begin position="168"/>
        <end position="202"/>
    </location>
</feature>
<dbReference type="EMBL" id="JANVFO010000060">
    <property type="protein sequence ID" value="KAJ3720800.1"/>
    <property type="molecule type" value="Genomic_DNA"/>
</dbReference>
<organism evidence="3 4">
    <name type="scientific">Lentinula guzmanii</name>
    <dbReference type="NCBI Taxonomy" id="2804957"/>
    <lineage>
        <taxon>Eukaryota</taxon>
        <taxon>Fungi</taxon>
        <taxon>Dikarya</taxon>
        <taxon>Basidiomycota</taxon>
        <taxon>Agaricomycotina</taxon>
        <taxon>Agaricomycetes</taxon>
        <taxon>Agaricomycetidae</taxon>
        <taxon>Agaricales</taxon>
        <taxon>Marasmiineae</taxon>
        <taxon>Omphalotaceae</taxon>
        <taxon>Lentinula</taxon>
    </lineage>
</organism>
<dbReference type="InterPro" id="IPR011993">
    <property type="entry name" value="PH-like_dom_sf"/>
</dbReference>
<feature type="compositionally biased region" description="Gly residues" evidence="1">
    <location>
        <begin position="26"/>
        <end position="42"/>
    </location>
</feature>
<dbReference type="AlphaFoldDB" id="A0AA38MWX6"/>
<protein>
    <recommendedName>
        <fullName evidence="2">Skg3/CAF120-like PH-like domain-containing protein</fullName>
    </recommendedName>
</protein>
<gene>
    <name evidence="3" type="ORF">DFJ43DRAFT_1004804</name>
</gene>
<evidence type="ECO:0000313" key="3">
    <source>
        <dbReference type="EMBL" id="KAJ3720800.1"/>
    </source>
</evidence>
<reference evidence="3" key="2">
    <citation type="journal article" date="2023" name="Proc. Natl. Acad. Sci. U.S.A.">
        <title>A global phylogenomic analysis of the shiitake genus Lentinula.</title>
        <authorList>
            <person name="Sierra-Patev S."/>
            <person name="Min B."/>
            <person name="Naranjo-Ortiz M."/>
            <person name="Looney B."/>
            <person name="Konkel Z."/>
            <person name="Slot J.C."/>
            <person name="Sakamoto Y."/>
            <person name="Steenwyk J.L."/>
            <person name="Rokas A."/>
            <person name="Carro J."/>
            <person name="Camarero S."/>
            <person name="Ferreira P."/>
            <person name="Molpeceres G."/>
            <person name="Ruiz-Duenas F.J."/>
            <person name="Serrano A."/>
            <person name="Henrissat B."/>
            <person name="Drula E."/>
            <person name="Hughes K.W."/>
            <person name="Mata J.L."/>
            <person name="Ishikawa N.K."/>
            <person name="Vargas-Isla R."/>
            <person name="Ushijima S."/>
            <person name="Smith C.A."/>
            <person name="Donoghue J."/>
            <person name="Ahrendt S."/>
            <person name="Andreopoulos W."/>
            <person name="He G."/>
            <person name="LaButti K."/>
            <person name="Lipzen A."/>
            <person name="Ng V."/>
            <person name="Riley R."/>
            <person name="Sandor L."/>
            <person name="Barry K."/>
            <person name="Martinez A.T."/>
            <person name="Xiao Y."/>
            <person name="Gibbons J.G."/>
            <person name="Terashima K."/>
            <person name="Grigoriev I.V."/>
            <person name="Hibbett D."/>
        </authorList>
    </citation>
    <scope>NUCLEOTIDE SEQUENCE</scope>
    <source>
        <strain evidence="3">ET3784</strain>
    </source>
</reference>
<dbReference type="Proteomes" id="UP001176059">
    <property type="component" value="Unassembled WGS sequence"/>
</dbReference>
<feature type="region of interest" description="Disordered" evidence="1">
    <location>
        <begin position="1"/>
        <end position="133"/>
    </location>
</feature>
<dbReference type="InterPro" id="IPR058155">
    <property type="entry name" value="Skg3/CAF120-like_PH"/>
</dbReference>
<feature type="compositionally biased region" description="Basic and acidic residues" evidence="1">
    <location>
        <begin position="372"/>
        <end position="396"/>
    </location>
</feature>
<evidence type="ECO:0000256" key="1">
    <source>
        <dbReference type="SAM" id="MobiDB-lite"/>
    </source>
</evidence>
<feature type="region of interest" description="Disordered" evidence="1">
    <location>
        <begin position="371"/>
        <end position="402"/>
    </location>
</feature>
<dbReference type="Pfam" id="PF25381">
    <property type="entry name" value="PH_26"/>
    <property type="match status" value="1"/>
</dbReference>
<evidence type="ECO:0000259" key="2">
    <source>
        <dbReference type="Pfam" id="PF25381"/>
    </source>
</evidence>
<feature type="compositionally biased region" description="Low complexity" evidence="1">
    <location>
        <begin position="71"/>
        <end position="126"/>
    </location>
</feature>
<evidence type="ECO:0000313" key="4">
    <source>
        <dbReference type="Proteomes" id="UP001176059"/>
    </source>
</evidence>
<feature type="compositionally biased region" description="Polar residues" evidence="1">
    <location>
        <begin position="45"/>
        <end position="62"/>
    </location>
</feature>
<sequence>MGGGGGGKTTSIAPSSDRAHPRVIGNGNGSGNGNGGGSGGGENNTQTQTQAAVGHTRTSSFFSFGRHKQQNSNSNSNLGPGPGPLSVPDSNSSPTPTPTTYPSAPSVPSALPASSALPAPSTLPASSAPPAPPPLHPEIRSIVSLTVAHAHKIYFSGPLLRRIEREANGSKPHSHLQPATNPTSTASSASASAPASAPANAVPDNSWEQVWAQLGGTTLSVWGMKEIEEASREGREVPPSYVNITDGFVQVLGSVTIPAQQTQGRGKSQASQARKYTNVLTLNTAGSNLILFACPNTQSLISWAAALRLSAWEKSRLEEIYTAHLCRITLVGRDVPSTLVRGRLEGWVRIRIAGQTEWRLVWMVVVEPGGMESDKDNHGKEKDKDKDKEKDKRNNAKGEGPMVLIYHSPKTKDRKKPLLTLTGVSQAFAVYPERPELITRSTLIKLEALFGQEEGAGSMRGREGWVLVMPQATGKDEHQGGFGGGGVGGGLSQAGEMLKWVIAFHDAFKLYGRPQAWNWDPRDPKGLMFGYPVGPAKDVSFCFLFVLFE</sequence>
<feature type="compositionally biased region" description="Low complexity" evidence="1">
    <location>
        <begin position="178"/>
        <end position="201"/>
    </location>
</feature>
<dbReference type="Gene3D" id="2.30.29.30">
    <property type="entry name" value="Pleckstrin-homology domain (PH domain)/Phosphotyrosine-binding domain (PTB)"/>
    <property type="match status" value="1"/>
</dbReference>
<name>A0AA38MWX6_9AGAR</name>
<reference evidence="3" key="1">
    <citation type="submission" date="2022-08" db="EMBL/GenBank/DDBJ databases">
        <authorList>
            <consortium name="DOE Joint Genome Institute"/>
            <person name="Min B."/>
            <person name="Sierra-Patev S."/>
            <person name="Naranjo-Ortiz M."/>
            <person name="Looney B."/>
            <person name="Konkel Z."/>
            <person name="Slot J.C."/>
            <person name="Sakamoto Y."/>
            <person name="Steenwyk J.L."/>
            <person name="Rokas A."/>
            <person name="Carro J."/>
            <person name="Camarero S."/>
            <person name="Ferreira P."/>
            <person name="Molpeceres G."/>
            <person name="Ruiz-duenas F.J."/>
            <person name="Serrano A."/>
            <person name="Henrissat B."/>
            <person name="Drula E."/>
            <person name="Hughes K.W."/>
            <person name="Mata J.L."/>
            <person name="Ishikawa N.K."/>
            <person name="Vargas-Isla R."/>
            <person name="Ushijima S."/>
            <person name="Smith C.A."/>
            <person name="Ahrendt S."/>
            <person name="Andreopoulos W."/>
            <person name="He G."/>
            <person name="LaButti K."/>
            <person name="Lipzen A."/>
            <person name="Ng V."/>
            <person name="Riley R."/>
            <person name="Sandor L."/>
            <person name="Barry K."/>
            <person name="Martinez A.T."/>
            <person name="Xiao Y."/>
            <person name="Gibbons J.G."/>
            <person name="Terashima K."/>
            <person name="Hibbett D.S."/>
            <person name="Grigoriev I.V."/>
        </authorList>
    </citation>
    <scope>NUCLEOTIDE SEQUENCE</scope>
    <source>
        <strain evidence="3">ET3784</strain>
    </source>
</reference>
<feature type="domain" description="Skg3/CAF120-like PH-like" evidence="2">
    <location>
        <begin position="342"/>
        <end position="529"/>
    </location>
</feature>
<keyword evidence="4" id="KW-1185">Reference proteome</keyword>
<comment type="caution">
    <text evidence="3">The sequence shown here is derived from an EMBL/GenBank/DDBJ whole genome shotgun (WGS) entry which is preliminary data.</text>
</comment>
<accession>A0AA38MWX6</accession>
<proteinExistence type="predicted"/>